<organism evidence="1 2">
    <name type="scientific">Noviherbaspirillum pedocola</name>
    <dbReference type="NCBI Taxonomy" id="2801341"/>
    <lineage>
        <taxon>Bacteria</taxon>
        <taxon>Pseudomonadati</taxon>
        <taxon>Pseudomonadota</taxon>
        <taxon>Betaproteobacteria</taxon>
        <taxon>Burkholderiales</taxon>
        <taxon>Oxalobacteraceae</taxon>
        <taxon>Noviherbaspirillum</taxon>
    </lineage>
</organism>
<protein>
    <submittedName>
        <fullName evidence="1">Uncharacterized protein</fullName>
    </submittedName>
</protein>
<comment type="caution">
    <text evidence="1">The sequence shown here is derived from an EMBL/GenBank/DDBJ whole genome shotgun (WGS) entry which is preliminary data.</text>
</comment>
<keyword evidence="2" id="KW-1185">Reference proteome</keyword>
<dbReference type="RefSeq" id="WP_200592280.1">
    <property type="nucleotide sequence ID" value="NZ_JAEPBG010000004.1"/>
</dbReference>
<dbReference type="Proteomes" id="UP000622890">
    <property type="component" value="Unassembled WGS sequence"/>
</dbReference>
<evidence type="ECO:0000313" key="1">
    <source>
        <dbReference type="EMBL" id="MBK4735531.1"/>
    </source>
</evidence>
<dbReference type="AlphaFoldDB" id="A0A934SUR1"/>
<name>A0A934SUR1_9BURK</name>
<dbReference type="EMBL" id="JAEPBG010000004">
    <property type="protein sequence ID" value="MBK4735531.1"/>
    <property type="molecule type" value="Genomic_DNA"/>
</dbReference>
<evidence type="ECO:0000313" key="2">
    <source>
        <dbReference type="Proteomes" id="UP000622890"/>
    </source>
</evidence>
<accession>A0A934SUR1</accession>
<reference evidence="1" key="1">
    <citation type="submission" date="2021-01" db="EMBL/GenBank/DDBJ databases">
        <title>Genome sequence of strain Noviherbaspirillum sp. DKR-6.</title>
        <authorList>
            <person name="Chaudhary D.K."/>
        </authorList>
    </citation>
    <scope>NUCLEOTIDE SEQUENCE</scope>
    <source>
        <strain evidence="1">DKR-6</strain>
    </source>
</reference>
<gene>
    <name evidence="1" type="ORF">JJB74_12985</name>
</gene>
<proteinExistence type="predicted"/>
<sequence length="137" mass="15830">MKIFTEDEVNVLFDLLVAEVENSRTEYKSVSVSDYYKETKIIEIQTERSWLLSSLHNRDVCCLACSLLAYPSAFAKMLDMIPDDDETVADLTYAVESGRDFADGDAWFKTVYVESARHFETWLARRAVSRVLRNARR</sequence>